<dbReference type="CDD" id="cd16894">
    <property type="entry name" value="MltD-like"/>
    <property type="match status" value="1"/>
</dbReference>
<dbReference type="CDD" id="cd00118">
    <property type="entry name" value="LysM"/>
    <property type="match status" value="2"/>
</dbReference>
<dbReference type="AlphaFoldDB" id="A0A1M5NJZ6"/>
<proteinExistence type="inferred from homology"/>
<dbReference type="RefSeq" id="WP_245804069.1">
    <property type="nucleotide sequence ID" value="NZ_FQWQ01000001.1"/>
</dbReference>
<dbReference type="InterPro" id="IPR018392">
    <property type="entry name" value="LysM"/>
</dbReference>
<name>A0A1M5NJZ6_9BACT</name>
<evidence type="ECO:0000313" key="3">
    <source>
        <dbReference type="EMBL" id="SHG89838.1"/>
    </source>
</evidence>
<dbReference type="STRING" id="947013.SAMN04488109_2384"/>
<dbReference type="PROSITE" id="PS51782">
    <property type="entry name" value="LYSM"/>
    <property type="match status" value="2"/>
</dbReference>
<dbReference type="Pfam" id="PF01464">
    <property type="entry name" value="SLT"/>
    <property type="match status" value="1"/>
</dbReference>
<dbReference type="InterPro" id="IPR036779">
    <property type="entry name" value="LysM_dom_sf"/>
</dbReference>
<dbReference type="InterPro" id="IPR008258">
    <property type="entry name" value="Transglycosylase_SLT_dom_1"/>
</dbReference>
<dbReference type="EMBL" id="FQWQ01000001">
    <property type="protein sequence ID" value="SHG89838.1"/>
    <property type="molecule type" value="Genomic_DNA"/>
</dbReference>
<keyword evidence="4" id="KW-1185">Reference proteome</keyword>
<comment type="similarity">
    <text evidence="1">Belongs to the transglycosylase Slt family.</text>
</comment>
<evidence type="ECO:0000256" key="1">
    <source>
        <dbReference type="ARBA" id="ARBA00007734"/>
    </source>
</evidence>
<dbReference type="GO" id="GO:0016020">
    <property type="term" value="C:membrane"/>
    <property type="evidence" value="ECO:0007669"/>
    <property type="project" value="InterPro"/>
</dbReference>
<protein>
    <submittedName>
        <fullName evidence="3">Membrane-bound lytic murein transglycosylase D</fullName>
    </submittedName>
</protein>
<sequence>MKNGLRCTIFSAADQTIKASAPVSKKAYFLAALFLSLTAFPAFSQVPVPALDSLSVVDSLEVAVAEEDMLYKEDTADFVYYALPSVLEHIPGNDDPATLADRLACIQKTMPLVYNERIHAFINYFTVKDREYTRMMMRRKNLYFPIFEKCLAKYGLPDELKYLSIIESGLNPRAISRARAVGLWQFMSATGRHYGLNNDWYIDDRMDPEKATEAACRYLRDLYSMFHDWELALAAYNTGPGNVKRAIRRSGYKHTFWEIYPNLPRETRSYVPQFVAITYAMNYLDEHNFFDEGEEMLPKYDTVQVTKFLHFETFANLTGTCLEDMQKLNPSIQHNAIPETSRTYTLYVPTGAKEKLLADRRSILDSASKVGKKDLEVLAKTSEGSTYGRDRITYKVRSGDVLGSIAMRHGVRLADLKKWNNLHNNNIRAGQRLNIWLHQPSHASTAVASARTTKAAVTPVALPDSKTYTVQPGDTLWEISKKFEGLTIEKIKSLNNLNNSQLKPGQKLIIGM</sequence>
<gene>
    <name evidence="3" type="ORF">SAMN04488109_2384</name>
</gene>
<dbReference type="GO" id="GO:0008933">
    <property type="term" value="F:peptidoglycan lytic transglycosylase activity"/>
    <property type="evidence" value="ECO:0007669"/>
    <property type="project" value="InterPro"/>
</dbReference>
<evidence type="ECO:0000313" key="4">
    <source>
        <dbReference type="Proteomes" id="UP000184212"/>
    </source>
</evidence>
<dbReference type="SMART" id="SM00257">
    <property type="entry name" value="LysM"/>
    <property type="match status" value="2"/>
</dbReference>
<dbReference type="Gene3D" id="1.10.530.10">
    <property type="match status" value="1"/>
</dbReference>
<dbReference type="PANTHER" id="PTHR37423">
    <property type="entry name" value="SOLUBLE LYTIC MUREIN TRANSGLYCOSYLASE-RELATED"/>
    <property type="match status" value="1"/>
</dbReference>
<dbReference type="SUPFAM" id="SSF54106">
    <property type="entry name" value="LysM domain"/>
    <property type="match status" value="2"/>
</dbReference>
<dbReference type="Gene3D" id="3.10.350.10">
    <property type="entry name" value="LysM domain"/>
    <property type="match status" value="2"/>
</dbReference>
<evidence type="ECO:0000259" key="2">
    <source>
        <dbReference type="PROSITE" id="PS51782"/>
    </source>
</evidence>
<dbReference type="Pfam" id="PF01476">
    <property type="entry name" value="LysM"/>
    <property type="match status" value="2"/>
</dbReference>
<organism evidence="3 4">
    <name type="scientific">Chryseolinea serpens</name>
    <dbReference type="NCBI Taxonomy" id="947013"/>
    <lineage>
        <taxon>Bacteria</taxon>
        <taxon>Pseudomonadati</taxon>
        <taxon>Bacteroidota</taxon>
        <taxon>Cytophagia</taxon>
        <taxon>Cytophagales</taxon>
        <taxon>Fulvivirgaceae</taxon>
        <taxon>Chryseolinea</taxon>
    </lineage>
</organism>
<dbReference type="GO" id="GO:0000270">
    <property type="term" value="P:peptidoglycan metabolic process"/>
    <property type="evidence" value="ECO:0007669"/>
    <property type="project" value="InterPro"/>
</dbReference>
<dbReference type="InterPro" id="IPR023346">
    <property type="entry name" value="Lysozyme-like_dom_sf"/>
</dbReference>
<dbReference type="InterPro" id="IPR000189">
    <property type="entry name" value="Transglyc_AS"/>
</dbReference>
<dbReference type="PROSITE" id="PS00922">
    <property type="entry name" value="TRANSGLYCOSYLASE"/>
    <property type="match status" value="1"/>
</dbReference>
<feature type="domain" description="LysM" evidence="2">
    <location>
        <begin position="392"/>
        <end position="435"/>
    </location>
</feature>
<dbReference type="Proteomes" id="UP000184212">
    <property type="component" value="Unassembled WGS sequence"/>
</dbReference>
<feature type="domain" description="LysM" evidence="2">
    <location>
        <begin position="466"/>
        <end position="510"/>
    </location>
</feature>
<reference evidence="3 4" key="1">
    <citation type="submission" date="2016-11" db="EMBL/GenBank/DDBJ databases">
        <authorList>
            <person name="Jaros S."/>
            <person name="Januszkiewicz K."/>
            <person name="Wedrychowicz H."/>
        </authorList>
    </citation>
    <scope>NUCLEOTIDE SEQUENCE [LARGE SCALE GENOMIC DNA]</scope>
    <source>
        <strain evidence="3 4">DSM 24574</strain>
    </source>
</reference>
<dbReference type="SUPFAM" id="SSF53955">
    <property type="entry name" value="Lysozyme-like"/>
    <property type="match status" value="1"/>
</dbReference>
<dbReference type="PANTHER" id="PTHR37423:SF2">
    <property type="entry name" value="MEMBRANE-BOUND LYTIC MUREIN TRANSGLYCOSYLASE C"/>
    <property type="match status" value="1"/>
</dbReference>
<accession>A0A1M5NJZ6</accession>